<accession>A0A2X1Q4T9</accession>
<feature type="transmembrane region" description="Helical" evidence="5">
    <location>
        <begin position="96"/>
        <end position="116"/>
    </location>
</feature>
<feature type="transmembrane region" description="Helical" evidence="5">
    <location>
        <begin position="20"/>
        <end position="43"/>
    </location>
</feature>
<dbReference type="InterPro" id="IPR050367">
    <property type="entry name" value="APC_superfamily"/>
</dbReference>
<evidence type="ECO:0000256" key="2">
    <source>
        <dbReference type="ARBA" id="ARBA00022692"/>
    </source>
</evidence>
<protein>
    <submittedName>
        <fullName evidence="7">Putrescine importer</fullName>
    </submittedName>
</protein>
<dbReference type="GO" id="GO:0055085">
    <property type="term" value="P:transmembrane transport"/>
    <property type="evidence" value="ECO:0007669"/>
    <property type="project" value="InterPro"/>
</dbReference>
<dbReference type="Proteomes" id="UP000250675">
    <property type="component" value="Unassembled WGS sequence"/>
</dbReference>
<evidence type="ECO:0000256" key="1">
    <source>
        <dbReference type="ARBA" id="ARBA00004141"/>
    </source>
</evidence>
<evidence type="ECO:0000259" key="6">
    <source>
        <dbReference type="Pfam" id="PF00324"/>
    </source>
</evidence>
<evidence type="ECO:0000256" key="5">
    <source>
        <dbReference type="SAM" id="Phobius"/>
    </source>
</evidence>
<evidence type="ECO:0000256" key="3">
    <source>
        <dbReference type="ARBA" id="ARBA00022989"/>
    </source>
</evidence>
<dbReference type="Gene3D" id="1.20.1740.10">
    <property type="entry name" value="Amino acid/polyamine transporter I"/>
    <property type="match status" value="1"/>
</dbReference>
<dbReference type="AlphaFoldDB" id="A0A2X1Q4T9"/>
<feature type="transmembrane region" description="Helical" evidence="5">
    <location>
        <begin position="128"/>
        <end position="146"/>
    </location>
</feature>
<feature type="domain" description="Amino acid permease/ SLC12A" evidence="6">
    <location>
        <begin position="23"/>
        <end position="234"/>
    </location>
</feature>
<comment type="subcellular location">
    <subcellularLocation>
        <location evidence="1">Membrane</location>
        <topology evidence="1">Multi-pass membrane protein</topology>
    </subcellularLocation>
</comment>
<keyword evidence="2 5" id="KW-0812">Transmembrane</keyword>
<dbReference type="PANTHER" id="PTHR42770">
    <property type="entry name" value="AMINO ACID TRANSPORTER-RELATED"/>
    <property type="match status" value="1"/>
</dbReference>
<sequence>MSHNATPNTSRVELRKTLTLVPVVMMGLAYMQPMTLFDTFGIVSGMTDGHVPTAYAFALIAILFTALTMASWYVVTLLPARRILMRQKSISPTVGFMVGWSSLLDYLFAPMINILLAKIYFEALVPSIPSWVFVIALVAFMTAFNLRSIKSVANFNTVIVVLQVVLIAVILGMVIYGVFEGEGAGTLASSRPFWSGDAHVIPMITGATILCFSFTGFDGISNLSEETKDAERVISARDLPDRADRRPDLHLCHLLPAAVLPGYLAL</sequence>
<dbReference type="PANTHER" id="PTHR42770:SF1">
    <property type="entry name" value="LOW-AFFINITY PUTRESCINE IMPORTER PLAP"/>
    <property type="match status" value="1"/>
</dbReference>
<evidence type="ECO:0000256" key="4">
    <source>
        <dbReference type="ARBA" id="ARBA00023136"/>
    </source>
</evidence>
<feature type="transmembrane region" description="Helical" evidence="5">
    <location>
        <begin position="158"/>
        <end position="179"/>
    </location>
</feature>
<dbReference type="GO" id="GO:0016020">
    <property type="term" value="C:membrane"/>
    <property type="evidence" value="ECO:0007669"/>
    <property type="project" value="UniProtKB-SubCell"/>
</dbReference>
<reference evidence="7 8" key="1">
    <citation type="submission" date="2018-06" db="EMBL/GenBank/DDBJ databases">
        <authorList>
            <consortium name="Pathogen Informatics"/>
            <person name="Doyle S."/>
        </authorList>
    </citation>
    <scope>NUCLEOTIDE SEQUENCE [LARGE SCALE GENOMIC DNA]</scope>
    <source>
        <strain evidence="7 8">NCTC9645</strain>
    </source>
</reference>
<proteinExistence type="predicted"/>
<evidence type="ECO:0000313" key="8">
    <source>
        <dbReference type="Proteomes" id="UP000250675"/>
    </source>
</evidence>
<keyword evidence="3 5" id="KW-1133">Transmembrane helix</keyword>
<dbReference type="Pfam" id="PF00324">
    <property type="entry name" value="AA_permease"/>
    <property type="match status" value="1"/>
</dbReference>
<feature type="transmembrane region" description="Helical" evidence="5">
    <location>
        <begin position="199"/>
        <end position="217"/>
    </location>
</feature>
<dbReference type="EMBL" id="UASO01000001">
    <property type="protein sequence ID" value="SPX50543.1"/>
    <property type="molecule type" value="Genomic_DNA"/>
</dbReference>
<name>A0A2X1Q4T9_KLEPN</name>
<evidence type="ECO:0000313" key="7">
    <source>
        <dbReference type="EMBL" id="SPX50543.1"/>
    </source>
</evidence>
<gene>
    <name evidence="7" type="primary">plaP_1</name>
    <name evidence="7" type="ORF">NCTC9645_00039</name>
</gene>
<organism evidence="7 8">
    <name type="scientific">Klebsiella pneumoniae</name>
    <dbReference type="NCBI Taxonomy" id="573"/>
    <lineage>
        <taxon>Bacteria</taxon>
        <taxon>Pseudomonadati</taxon>
        <taxon>Pseudomonadota</taxon>
        <taxon>Gammaproteobacteria</taxon>
        <taxon>Enterobacterales</taxon>
        <taxon>Enterobacteriaceae</taxon>
        <taxon>Klebsiella/Raoultella group</taxon>
        <taxon>Klebsiella</taxon>
        <taxon>Klebsiella pneumoniae complex</taxon>
    </lineage>
</organism>
<dbReference type="InterPro" id="IPR004841">
    <property type="entry name" value="AA-permease/SLC12A_dom"/>
</dbReference>
<keyword evidence="4 5" id="KW-0472">Membrane</keyword>
<feature type="transmembrane region" description="Helical" evidence="5">
    <location>
        <begin position="55"/>
        <end position="75"/>
    </location>
</feature>